<keyword evidence="2" id="KW-0472">Membrane</keyword>
<feature type="region of interest" description="Disordered" evidence="1">
    <location>
        <begin position="48"/>
        <end position="71"/>
    </location>
</feature>
<dbReference type="PANTHER" id="PTHR21845:SF2">
    <property type="entry name" value="MATRIX-REMODELING-ASSOCIATED PROTEIN 7"/>
    <property type="match status" value="1"/>
</dbReference>
<evidence type="ECO:0000313" key="5">
    <source>
        <dbReference type="Proteomes" id="UP000494165"/>
    </source>
</evidence>
<evidence type="ECO:0000256" key="2">
    <source>
        <dbReference type="SAM" id="Phobius"/>
    </source>
</evidence>
<sequence>MSWSDTFPVYLDNLSTFYTFSVLLAIVALFAAHYYQGAADTLQVKAKRKHSDAKNGQEESSDNNDKADTIESPYVKGEFGGALGKIKAAQHNVLLKSLGADDTEEQKNLEKKVQEEQLTAIWELLRQQEEKFMVGSKEELQEQLRLYRS</sequence>
<evidence type="ECO:0000259" key="3">
    <source>
        <dbReference type="Pfam" id="PF25473"/>
    </source>
</evidence>
<evidence type="ECO:0000256" key="1">
    <source>
        <dbReference type="SAM" id="MobiDB-lite"/>
    </source>
</evidence>
<dbReference type="Proteomes" id="UP000494165">
    <property type="component" value="Unassembled WGS sequence"/>
</dbReference>
<gene>
    <name evidence="4" type="ORF">CLODIP_2_CD07462</name>
</gene>
<feature type="domain" description="Matrix-remodeling-associated protein 7 helical" evidence="3">
    <location>
        <begin position="102"/>
        <end position="148"/>
    </location>
</feature>
<dbReference type="InterPro" id="IPR026622">
    <property type="entry name" value="Mxra7"/>
</dbReference>
<name>A0A8S1C4T0_9INSE</name>
<protein>
    <recommendedName>
        <fullName evidence="3">Matrix-remodeling-associated protein 7 helical domain-containing protein</fullName>
    </recommendedName>
</protein>
<dbReference type="AlphaFoldDB" id="A0A8S1C4T0"/>
<keyword evidence="5" id="KW-1185">Reference proteome</keyword>
<evidence type="ECO:0000313" key="4">
    <source>
        <dbReference type="EMBL" id="CAB3367080.1"/>
    </source>
</evidence>
<proteinExistence type="predicted"/>
<comment type="caution">
    <text evidence="4">The sequence shown here is derived from an EMBL/GenBank/DDBJ whole genome shotgun (WGS) entry which is preliminary data.</text>
</comment>
<keyword evidence="2" id="KW-1133">Transmembrane helix</keyword>
<accession>A0A8S1C4T0</accession>
<dbReference type="PANTHER" id="PTHR21845">
    <property type="entry name" value="TRANSMEMBRANE ANCHOR PROTEIN 1"/>
    <property type="match status" value="1"/>
</dbReference>
<dbReference type="EMBL" id="CADEPI010000028">
    <property type="protein sequence ID" value="CAB3367080.1"/>
    <property type="molecule type" value="Genomic_DNA"/>
</dbReference>
<organism evidence="4 5">
    <name type="scientific">Cloeon dipterum</name>
    <dbReference type="NCBI Taxonomy" id="197152"/>
    <lineage>
        <taxon>Eukaryota</taxon>
        <taxon>Metazoa</taxon>
        <taxon>Ecdysozoa</taxon>
        <taxon>Arthropoda</taxon>
        <taxon>Hexapoda</taxon>
        <taxon>Insecta</taxon>
        <taxon>Pterygota</taxon>
        <taxon>Palaeoptera</taxon>
        <taxon>Ephemeroptera</taxon>
        <taxon>Pisciforma</taxon>
        <taxon>Baetidae</taxon>
        <taxon>Cloeon</taxon>
    </lineage>
</organism>
<dbReference type="InterPro" id="IPR057534">
    <property type="entry name" value="MXRA7_helical"/>
</dbReference>
<feature type="transmembrane region" description="Helical" evidence="2">
    <location>
        <begin position="15"/>
        <end position="35"/>
    </location>
</feature>
<reference evidence="4 5" key="1">
    <citation type="submission" date="2020-04" db="EMBL/GenBank/DDBJ databases">
        <authorList>
            <person name="Alioto T."/>
            <person name="Alioto T."/>
            <person name="Gomez Garrido J."/>
        </authorList>
    </citation>
    <scope>NUCLEOTIDE SEQUENCE [LARGE SCALE GENOMIC DNA]</scope>
</reference>
<keyword evidence="2" id="KW-0812">Transmembrane</keyword>
<dbReference type="Pfam" id="PF25473">
    <property type="entry name" value="MXRA7_helical"/>
    <property type="match status" value="1"/>
</dbReference>
<dbReference type="OrthoDB" id="5983600at2759"/>
<feature type="compositionally biased region" description="Basic and acidic residues" evidence="1">
    <location>
        <begin position="52"/>
        <end position="69"/>
    </location>
</feature>